<gene>
    <name evidence="1" type="ORF">ATZ33_04490</name>
    <name evidence="2" type="ORF">RV15_GL002439</name>
</gene>
<accession>A0A0S3K8M8</accession>
<proteinExistence type="predicted"/>
<dbReference type="Proteomes" id="UP000065511">
    <property type="component" value="Chromosome"/>
</dbReference>
<evidence type="ECO:0008006" key="5">
    <source>
        <dbReference type="Google" id="ProtNLM"/>
    </source>
</evidence>
<dbReference type="EMBL" id="CP013614">
    <property type="protein sequence ID" value="ALS00656.1"/>
    <property type="molecule type" value="Genomic_DNA"/>
</dbReference>
<evidence type="ECO:0000313" key="1">
    <source>
        <dbReference type="EMBL" id="ALS00656.1"/>
    </source>
</evidence>
<protein>
    <recommendedName>
        <fullName evidence="5">DUF1803 domain-containing protein</fullName>
    </recommendedName>
</protein>
<dbReference type="Proteomes" id="UP000183039">
    <property type="component" value="Unassembled WGS sequence"/>
</dbReference>
<evidence type="ECO:0000313" key="3">
    <source>
        <dbReference type="Proteomes" id="UP000065511"/>
    </source>
</evidence>
<dbReference type="EMBL" id="JXLC01000034">
    <property type="protein sequence ID" value="OJG86035.1"/>
    <property type="molecule type" value="Genomic_DNA"/>
</dbReference>
<dbReference type="Pfam" id="PF08820">
    <property type="entry name" value="DUF1803"/>
    <property type="match status" value="1"/>
</dbReference>
<sequence length="311" mass="36299">MENTSYYFASNKNEKKLENVISDPLFKKVVNYLSDYKNQEVILRQIKATISTDHNLELYLDKLIKHGLVERKNRRYSLTFPVYSTEEKLQVPDSVTNLLQSLIQVNSSQLNYSIVGEWLWSLFFEEEQSSYFFGVQYSSKKLPLFRKKVAGNDALQFVSIYQDGVIPLDLANYFNLLSKRQALPEQFKSLQTVIGDVDINYFIGQVQKVLRSVKRNTSRVKKQNIFEKALLATNDLTRNTEGQLSLVTMCLDDSEPSRERKMALNQLKTELASLWGAIEDDNQRVFFKMQLYSVLFTSYFPNKKFIHYFKS</sequence>
<dbReference type="KEGG" id="ess:ATZ33_04490"/>
<evidence type="ECO:0000313" key="2">
    <source>
        <dbReference type="EMBL" id="OJG86035.1"/>
    </source>
</evidence>
<dbReference type="InterPro" id="IPR014924">
    <property type="entry name" value="DUF1803"/>
</dbReference>
<reference evidence="2 4" key="1">
    <citation type="submission" date="2014-12" db="EMBL/GenBank/DDBJ databases">
        <title>Draft genome sequences of 29 type strains of Enterococci.</title>
        <authorList>
            <person name="Zhong Z."/>
            <person name="Sun Z."/>
            <person name="Liu W."/>
            <person name="Zhang W."/>
            <person name="Zhang H."/>
        </authorList>
    </citation>
    <scope>NUCLEOTIDE SEQUENCE [LARGE SCALE GENOMIC DNA]</scope>
    <source>
        <strain evidence="2 4">DSM 22801</strain>
    </source>
</reference>
<dbReference type="OrthoDB" id="2194666at2"/>
<keyword evidence="3" id="KW-1185">Reference proteome</keyword>
<dbReference type="AlphaFoldDB" id="A0A0S3K8M8"/>
<evidence type="ECO:0000313" key="4">
    <source>
        <dbReference type="Proteomes" id="UP000183039"/>
    </source>
</evidence>
<reference evidence="1 3" key="2">
    <citation type="submission" date="2015-12" db="EMBL/GenBank/DDBJ databases">
        <authorList>
            <person name="Lauer A."/>
            <person name="Humrighouse B."/>
            <person name="Loparev V."/>
            <person name="Shewmaker P.L."/>
            <person name="Whitney A.M."/>
            <person name="McLaughlin R.W."/>
        </authorList>
    </citation>
    <scope>NUCLEOTIDE SEQUENCE [LARGE SCALE GENOMIC DNA]</scope>
    <source>
        <strain evidence="1 3">LMG 23085</strain>
    </source>
</reference>
<name>A0A0S3K8M8_9ENTE</name>
<dbReference type="RefSeq" id="WP_071879164.1">
    <property type="nucleotide sequence ID" value="NZ_JXLC01000034.1"/>
</dbReference>
<organism evidence="2 4">
    <name type="scientific">Enterococcus silesiacus</name>
    <dbReference type="NCBI Taxonomy" id="332949"/>
    <lineage>
        <taxon>Bacteria</taxon>
        <taxon>Bacillati</taxon>
        <taxon>Bacillota</taxon>
        <taxon>Bacilli</taxon>
        <taxon>Lactobacillales</taxon>
        <taxon>Enterococcaceae</taxon>
        <taxon>Enterococcus</taxon>
    </lineage>
</organism>